<name>A0A9Q0MV96_9DIPT</name>
<feature type="compositionally biased region" description="Polar residues" evidence="15">
    <location>
        <begin position="787"/>
        <end position="805"/>
    </location>
</feature>
<comment type="subcellular location">
    <subcellularLocation>
        <location evidence="2 14">Cytoplasm</location>
    </subcellularLocation>
    <subcellularLocation>
        <location evidence="1 14">Nucleus</location>
    </subcellularLocation>
</comment>
<feature type="compositionally biased region" description="Polar residues" evidence="15">
    <location>
        <begin position="749"/>
        <end position="767"/>
    </location>
</feature>
<dbReference type="GO" id="GO:0000977">
    <property type="term" value="F:RNA polymerase II transcription regulatory region sequence-specific DNA binding"/>
    <property type="evidence" value="ECO:0007669"/>
    <property type="project" value="UniProtKB-ARBA"/>
</dbReference>
<organism evidence="17 18">
    <name type="scientific">Pseudolycoriella hygida</name>
    <dbReference type="NCBI Taxonomy" id="35572"/>
    <lineage>
        <taxon>Eukaryota</taxon>
        <taxon>Metazoa</taxon>
        <taxon>Ecdysozoa</taxon>
        <taxon>Arthropoda</taxon>
        <taxon>Hexapoda</taxon>
        <taxon>Insecta</taxon>
        <taxon>Pterygota</taxon>
        <taxon>Neoptera</taxon>
        <taxon>Endopterygota</taxon>
        <taxon>Diptera</taxon>
        <taxon>Nematocera</taxon>
        <taxon>Sciaroidea</taxon>
        <taxon>Sciaridae</taxon>
        <taxon>Pseudolycoriella</taxon>
    </lineage>
</organism>
<evidence type="ECO:0000256" key="12">
    <source>
        <dbReference type="ARBA" id="ARBA00064301"/>
    </source>
</evidence>
<feature type="region of interest" description="Disordered" evidence="15">
    <location>
        <begin position="685"/>
        <end position="767"/>
    </location>
</feature>
<dbReference type="InterPro" id="IPR013801">
    <property type="entry name" value="STAT_TF_DNA-bd"/>
</dbReference>
<dbReference type="PANTHER" id="PTHR11801">
    <property type="entry name" value="SIGNAL TRANSDUCER AND ACTIVATOR OF TRANSCRIPTION"/>
    <property type="match status" value="1"/>
</dbReference>
<dbReference type="Pfam" id="PF02865">
    <property type="entry name" value="STAT_int"/>
    <property type="match status" value="1"/>
</dbReference>
<dbReference type="SUPFAM" id="SSF47655">
    <property type="entry name" value="STAT"/>
    <property type="match status" value="1"/>
</dbReference>
<evidence type="ECO:0000256" key="13">
    <source>
        <dbReference type="PROSITE-ProRule" id="PRU00191"/>
    </source>
</evidence>
<feature type="compositionally biased region" description="Polar residues" evidence="15">
    <location>
        <begin position="691"/>
        <end position="705"/>
    </location>
</feature>
<keyword evidence="6 13" id="KW-0727">SH2 domain</keyword>
<feature type="compositionally biased region" description="Low complexity" evidence="15">
    <location>
        <begin position="729"/>
        <end position="742"/>
    </location>
</feature>
<dbReference type="Gene3D" id="2.60.40.630">
    <property type="entry name" value="STAT transcription factor, DNA-binding domain"/>
    <property type="match status" value="1"/>
</dbReference>
<comment type="caution">
    <text evidence="17">The sequence shown here is derived from an EMBL/GenBank/DDBJ whole genome shotgun (WGS) entry which is preliminary data.</text>
</comment>
<evidence type="ECO:0000256" key="14">
    <source>
        <dbReference type="RuleBase" id="RU046415"/>
    </source>
</evidence>
<comment type="similarity">
    <text evidence="3 14">Belongs to the transcription factor STAT family.</text>
</comment>
<evidence type="ECO:0000313" key="18">
    <source>
        <dbReference type="Proteomes" id="UP001151699"/>
    </source>
</evidence>
<dbReference type="Gene3D" id="3.30.505.10">
    <property type="entry name" value="SH2 domain"/>
    <property type="match status" value="1"/>
</dbReference>
<dbReference type="InterPro" id="IPR001217">
    <property type="entry name" value="STAT"/>
</dbReference>
<keyword evidence="18" id="KW-1185">Reference proteome</keyword>
<keyword evidence="11 14" id="KW-0539">Nucleus</keyword>
<dbReference type="SUPFAM" id="SSF55550">
    <property type="entry name" value="SH2 domain"/>
    <property type="match status" value="1"/>
</dbReference>
<gene>
    <name evidence="17" type="primary">Stat5a</name>
    <name evidence="17" type="ORF">Bhyg_10566</name>
</gene>
<dbReference type="Pfam" id="PF02864">
    <property type="entry name" value="STAT_bind"/>
    <property type="match status" value="1"/>
</dbReference>
<evidence type="ECO:0000256" key="7">
    <source>
        <dbReference type="ARBA" id="ARBA00023015"/>
    </source>
</evidence>
<dbReference type="PROSITE" id="PS50001">
    <property type="entry name" value="SH2"/>
    <property type="match status" value="1"/>
</dbReference>
<dbReference type="GO" id="GO:0007166">
    <property type="term" value="P:cell surface receptor signaling pathway"/>
    <property type="evidence" value="ECO:0007669"/>
    <property type="project" value="UniProtKB-ARBA"/>
</dbReference>
<evidence type="ECO:0000256" key="8">
    <source>
        <dbReference type="ARBA" id="ARBA00023125"/>
    </source>
</evidence>
<accession>A0A9Q0MV96</accession>
<evidence type="ECO:0000256" key="4">
    <source>
        <dbReference type="ARBA" id="ARBA00022490"/>
    </source>
</evidence>
<dbReference type="EMBL" id="WJQU01000003">
    <property type="protein sequence ID" value="KAJ6637835.1"/>
    <property type="molecule type" value="Genomic_DNA"/>
</dbReference>
<dbReference type="OrthoDB" id="19300at2759"/>
<keyword evidence="5 14" id="KW-0597">Phosphoprotein</keyword>
<dbReference type="InterPro" id="IPR013800">
    <property type="entry name" value="STAT_TF_alpha"/>
</dbReference>
<dbReference type="FunFam" id="1.10.238.10:FF:000029">
    <property type="entry name" value="Signal transducer and transcription activator 6"/>
    <property type="match status" value="1"/>
</dbReference>
<dbReference type="Gene3D" id="1.10.238.10">
    <property type="entry name" value="EF-hand"/>
    <property type="match status" value="1"/>
</dbReference>
<dbReference type="InterPro" id="IPR000980">
    <property type="entry name" value="SH2"/>
</dbReference>
<evidence type="ECO:0000256" key="2">
    <source>
        <dbReference type="ARBA" id="ARBA00004496"/>
    </source>
</evidence>
<proteinExistence type="inferred from homology"/>
<keyword evidence="9 14" id="KW-0010">Activator</keyword>
<dbReference type="GO" id="GO:0001228">
    <property type="term" value="F:DNA-binding transcription activator activity, RNA polymerase II-specific"/>
    <property type="evidence" value="ECO:0007669"/>
    <property type="project" value="UniProtKB-ARBA"/>
</dbReference>
<feature type="region of interest" description="Disordered" evidence="15">
    <location>
        <begin position="787"/>
        <end position="811"/>
    </location>
</feature>
<sequence>MSIWNCLIQHPGFEKIKALYNEQFPLEVRFVCAEWIEERIKDDIYNTDVNDPQIEQKASNFLHSLIRQLEHEKQKLKRTEELSIKFRIDEAIQLFTQNLYNPFPIYKQIREAIIYEQHFLDTFRDTNAQMDYTDQEAVEIKEKLTIIQKEVLANKEKQNKFKNDFDRFTSFEFTENAKLQQYPNISEEQRNAVQEDIRRKKVALCADLGNLAMDLCGSFGNVITEIDAVQKLVIMKRLGKWQRDQALAGNGSPSNGNALDEIQAWFEKLGEIIWTTRCSVDLSKDAFMVLGMSFKEMLDRIFREVTVLLQNLIVSSFVVEKQPPQVMKTNTRFGATVRLLCANLGIQLNNPTVTVSILSEAQAQTQQTNHLKPIEETSGEILNNQGGLEIQQSSRHLSCNLRNMQLKKIKRAEKKGTESVMDEKFALLFKSTFATADIKVHVWVMSLPVVVIVHGNQEPQSWATITWDNAFSEISRVPFHVVDKVSWSHMTNALNTKFISQTGRGLTHEHFYYLAEKVFRSNLSFDHHTIGDRPLTWSQFCKEPLPDRTFTFWDWFYAVMKLTRDQLRGPWAEGLIVGFMNKRETEEKLIHCTPGTFLLRFSDSELGGITIAWVELNPGPTVTMIQPFCSKDFGIRSLGDRIKDLAQCVTLWPDIPKDSAFGSYYSPVGEPTANGYVKPILKTTVPDDTNRMVSNPNTPQHNSWPSPDHTRDTSSVQSLPRRKNTSKMSNLSSTSNATNGNNSKRKARQNGNQPGMNTSNMSDFSSASNATIRDNRNFANQNFIGVNNSNVSDSNFPTGATNWSDNDSENQDVTKSGVFIATVQFKNADSPGSH</sequence>
<dbReference type="InterPro" id="IPR015988">
    <property type="entry name" value="STAT_TF_CC"/>
</dbReference>
<dbReference type="InterPro" id="IPR013799">
    <property type="entry name" value="STAT_TF_prot_interaction"/>
</dbReference>
<dbReference type="AlphaFoldDB" id="A0A9Q0MV96"/>
<keyword evidence="8 14" id="KW-0238">DNA-binding</keyword>
<protein>
    <recommendedName>
        <fullName evidence="14">Signal transducer and activator of transcription</fullName>
    </recommendedName>
</protein>
<evidence type="ECO:0000313" key="17">
    <source>
        <dbReference type="EMBL" id="KAJ6637835.1"/>
    </source>
</evidence>
<dbReference type="InterPro" id="IPR048988">
    <property type="entry name" value="STAT_linker"/>
</dbReference>
<dbReference type="InterPro" id="IPR008967">
    <property type="entry name" value="p53-like_TF_DNA-bd_sf"/>
</dbReference>
<evidence type="ECO:0000259" key="16">
    <source>
        <dbReference type="PROSITE" id="PS50001"/>
    </source>
</evidence>
<dbReference type="SUPFAM" id="SSF48092">
    <property type="entry name" value="Transcription factor STAT-4 N-domain"/>
    <property type="match status" value="1"/>
</dbReference>
<evidence type="ECO:0000256" key="9">
    <source>
        <dbReference type="ARBA" id="ARBA00023159"/>
    </source>
</evidence>
<evidence type="ECO:0000256" key="5">
    <source>
        <dbReference type="ARBA" id="ARBA00022553"/>
    </source>
</evidence>
<reference evidence="17" key="1">
    <citation type="submission" date="2022-07" db="EMBL/GenBank/DDBJ databases">
        <authorList>
            <person name="Trinca V."/>
            <person name="Uliana J.V.C."/>
            <person name="Torres T.T."/>
            <person name="Ward R.J."/>
            <person name="Monesi N."/>
        </authorList>
    </citation>
    <scope>NUCLEOTIDE SEQUENCE</scope>
    <source>
        <strain evidence="17">HSMRA1968</strain>
        <tissue evidence="17">Whole embryos</tissue>
    </source>
</reference>
<dbReference type="Gene3D" id="1.10.532.10">
    <property type="entry name" value="STAT transcription factor, N-terminal domain"/>
    <property type="match status" value="1"/>
</dbReference>
<keyword evidence="4 14" id="KW-0963">Cytoplasm</keyword>
<evidence type="ECO:0000256" key="15">
    <source>
        <dbReference type="SAM" id="MobiDB-lite"/>
    </source>
</evidence>
<feature type="domain" description="SH2" evidence="16">
    <location>
        <begin position="571"/>
        <end position="668"/>
    </location>
</feature>
<dbReference type="InterPro" id="IPR036535">
    <property type="entry name" value="STAT_N_sf"/>
</dbReference>
<comment type="subunit">
    <text evidence="12">Forms a homodimer or a heterodimer with a related family member.</text>
</comment>
<dbReference type="GO" id="GO:0005737">
    <property type="term" value="C:cytoplasm"/>
    <property type="evidence" value="ECO:0007669"/>
    <property type="project" value="UniProtKB-SubCell"/>
</dbReference>
<dbReference type="Proteomes" id="UP001151699">
    <property type="component" value="Chromosome X"/>
</dbReference>
<evidence type="ECO:0000256" key="11">
    <source>
        <dbReference type="ARBA" id="ARBA00023242"/>
    </source>
</evidence>
<dbReference type="Pfam" id="PF21354">
    <property type="entry name" value="STAT_linker"/>
    <property type="match status" value="1"/>
</dbReference>
<evidence type="ECO:0000256" key="6">
    <source>
        <dbReference type="ARBA" id="ARBA00022999"/>
    </source>
</evidence>
<dbReference type="SUPFAM" id="SSF49417">
    <property type="entry name" value="p53-like transcription factors"/>
    <property type="match status" value="1"/>
</dbReference>
<dbReference type="InterPro" id="IPR012345">
    <property type="entry name" value="STAT_TF_DNA-bd_N"/>
</dbReference>
<dbReference type="FunFam" id="2.60.40.630:FF:000003">
    <property type="entry name" value="Signal transducer and transcription activator 6"/>
    <property type="match status" value="1"/>
</dbReference>
<dbReference type="InterPro" id="IPR036860">
    <property type="entry name" value="SH2_dom_sf"/>
</dbReference>
<dbReference type="GO" id="GO:0005634">
    <property type="term" value="C:nucleus"/>
    <property type="evidence" value="ECO:0007669"/>
    <property type="project" value="UniProtKB-SubCell"/>
</dbReference>
<keyword evidence="10 14" id="KW-0804">Transcription</keyword>
<dbReference type="Gene3D" id="1.20.1050.20">
    <property type="entry name" value="STAT transcription factor, all-alpha domain"/>
    <property type="match status" value="1"/>
</dbReference>
<evidence type="ECO:0000256" key="1">
    <source>
        <dbReference type="ARBA" id="ARBA00004123"/>
    </source>
</evidence>
<keyword evidence="7 14" id="KW-0805">Transcription regulation</keyword>
<dbReference type="SMART" id="SM00964">
    <property type="entry name" value="STAT_int"/>
    <property type="match status" value="1"/>
</dbReference>
<evidence type="ECO:0000256" key="3">
    <source>
        <dbReference type="ARBA" id="ARBA00005586"/>
    </source>
</evidence>
<dbReference type="Pfam" id="PF01017">
    <property type="entry name" value="STAT_alpha"/>
    <property type="match status" value="1"/>
</dbReference>
<evidence type="ECO:0000256" key="10">
    <source>
        <dbReference type="ARBA" id="ARBA00023163"/>
    </source>
</evidence>
<dbReference type="CDD" id="cd09919">
    <property type="entry name" value="SH2_STAT_family"/>
    <property type="match status" value="1"/>
</dbReference>
<dbReference type="Pfam" id="PF00017">
    <property type="entry name" value="SH2"/>
    <property type="match status" value="1"/>
</dbReference>